<name>A0A1D8KTY9_9CAUD</name>
<organism evidence="2 5">
    <name type="scientific">Synechococcus phage S-CAM7</name>
    <dbReference type="NCBI Taxonomy" id="1883368"/>
    <lineage>
        <taxon>Viruses</taxon>
        <taxon>Duplodnaviria</taxon>
        <taxon>Heunggongvirae</taxon>
        <taxon>Uroviricota</taxon>
        <taxon>Caudoviricetes</taxon>
        <taxon>Pantevenvirales</taxon>
        <taxon>Kyanoviridae</taxon>
        <taxon>Mazuvirus</taxon>
        <taxon>Mazuvirus scam7</taxon>
    </lineage>
</organism>
<evidence type="ECO:0000313" key="3">
    <source>
        <dbReference type="EMBL" id="AOV62389.1"/>
    </source>
</evidence>
<evidence type="ECO:0000313" key="7">
    <source>
        <dbReference type="Proteomes" id="UP000510897"/>
    </source>
</evidence>
<reference evidence="5 6" key="1">
    <citation type="journal article" date="2016" name="Virology">
        <title>The genomic content and context of auxiliary metabolic genes in marine cyanomyoviruses.</title>
        <authorList>
            <person name="Crummett L.T."/>
            <person name="Puxty R.J."/>
            <person name="Weihe C."/>
            <person name="Marston M.F."/>
            <person name="Martiny J.B."/>
        </authorList>
    </citation>
    <scope>NUCLEOTIDE SEQUENCE [LARGE SCALE GENOMIC DNA]</scope>
    <source>
        <strain evidence="2">0910CC49</strain>
        <strain evidence="3">0910SB42</strain>
    </source>
</reference>
<dbReference type="EMBL" id="KU686213">
    <property type="protein sequence ID" value="AOV62389.1"/>
    <property type="molecule type" value="Genomic_DNA"/>
</dbReference>
<feature type="region of interest" description="Disordered" evidence="1">
    <location>
        <begin position="23"/>
        <end position="46"/>
    </location>
</feature>
<sequence length="88" mass="9596">MENKVDKILECYRRLKEEMGAGAAVGGMTTQSSPGKPGFSGAADSKGPVAGYDAPVDFRKRKYKKLNMFYRQAVKPTKGAKNARKGPR</sequence>
<dbReference type="Proteomes" id="UP000510897">
    <property type="component" value="Segment"/>
</dbReference>
<dbReference type="EMBL" id="KU686212">
    <property type="protein sequence ID" value="AOV62125.1"/>
    <property type="molecule type" value="Genomic_DNA"/>
</dbReference>
<dbReference type="Proteomes" id="UP000203902">
    <property type="component" value="Segment"/>
</dbReference>
<keyword evidence="5" id="KW-1185">Reference proteome</keyword>
<dbReference type="KEGG" id="vg:30308255"/>
<accession>A0A1D8KTY9</accession>
<dbReference type="Proteomes" id="UP000226384">
    <property type="component" value="Segment"/>
</dbReference>
<dbReference type="GeneID" id="30308255"/>
<evidence type="ECO:0000313" key="5">
    <source>
        <dbReference type="Proteomes" id="UP000203902"/>
    </source>
</evidence>
<dbReference type="EMBL" id="MT586120">
    <property type="protein sequence ID" value="QLF86253.1"/>
    <property type="molecule type" value="Genomic_DNA"/>
</dbReference>
<reference evidence="4 7" key="3">
    <citation type="submission" date="2020-07" db="EMBL/GenBank/DDBJ databases">
        <title>Signatures of coevolution in a cyanophage population.</title>
        <authorList>
            <person name="Abebe J."/>
        </authorList>
    </citation>
    <scope>NUCLEOTIDE SEQUENCE [LARGE SCALE GENOMIC DNA]</scope>
    <source>
        <strain evidence="4">0809CC03</strain>
    </source>
</reference>
<reference evidence="4 7" key="2">
    <citation type="submission" date="2020-06" db="EMBL/GenBank/DDBJ databases">
        <authorList>
            <person name="Puxty R.J."/>
            <person name="Weihe C."/>
            <person name="Marston M.F."/>
            <person name="Martiny J.B.H."/>
        </authorList>
    </citation>
    <scope>NUCLEOTIDE SEQUENCE [LARGE SCALE GENOMIC DNA]</scope>
    <source>
        <strain evidence="4">0809CC03</strain>
    </source>
</reference>
<dbReference type="RefSeq" id="YP_009323134.1">
    <property type="nucleotide sequence ID" value="NC_031927.1"/>
</dbReference>
<evidence type="ECO:0000313" key="6">
    <source>
        <dbReference type="Proteomes" id="UP000226384"/>
    </source>
</evidence>
<evidence type="ECO:0000256" key="1">
    <source>
        <dbReference type="SAM" id="MobiDB-lite"/>
    </source>
</evidence>
<protein>
    <submittedName>
        <fullName evidence="2">Uncharacterized protein</fullName>
    </submittedName>
</protein>
<evidence type="ECO:0000313" key="4">
    <source>
        <dbReference type="EMBL" id="QLF86253.1"/>
    </source>
</evidence>
<evidence type="ECO:0000313" key="2">
    <source>
        <dbReference type="EMBL" id="AOV62125.1"/>
    </source>
</evidence>
<gene>
    <name evidence="2" type="ORF">C490910_201</name>
    <name evidence="4" type="ORF">CC030809_00205</name>
    <name evidence="3" type="ORF">S420910_201</name>
</gene>
<proteinExistence type="predicted"/>